<feature type="non-terminal residue" evidence="1">
    <location>
        <position position="140"/>
    </location>
</feature>
<gene>
    <name evidence="1" type="ORF">SINV_03843</name>
</gene>
<organism>
    <name type="scientific">Solenopsis invicta</name>
    <name type="common">Red imported fire ant</name>
    <name type="synonym">Solenopsis wagneri</name>
    <dbReference type="NCBI Taxonomy" id="13686"/>
    <lineage>
        <taxon>Eukaryota</taxon>
        <taxon>Metazoa</taxon>
        <taxon>Ecdysozoa</taxon>
        <taxon>Arthropoda</taxon>
        <taxon>Hexapoda</taxon>
        <taxon>Insecta</taxon>
        <taxon>Pterygota</taxon>
        <taxon>Neoptera</taxon>
        <taxon>Endopterygota</taxon>
        <taxon>Hymenoptera</taxon>
        <taxon>Apocrita</taxon>
        <taxon>Aculeata</taxon>
        <taxon>Formicoidea</taxon>
        <taxon>Formicidae</taxon>
        <taxon>Myrmicinae</taxon>
        <taxon>Solenopsis</taxon>
    </lineage>
</organism>
<evidence type="ECO:0000313" key="1">
    <source>
        <dbReference type="EMBL" id="EFZ10185.1"/>
    </source>
</evidence>
<protein>
    <submittedName>
        <fullName evidence="1">Uncharacterized protein</fullName>
    </submittedName>
</protein>
<proteinExistence type="predicted"/>
<dbReference type="EMBL" id="GL770325">
    <property type="protein sequence ID" value="EFZ10185.1"/>
    <property type="molecule type" value="Genomic_DNA"/>
</dbReference>
<accession>E9JAG8</accession>
<name>E9JAG8_SOLIN</name>
<dbReference type="HOGENOM" id="CLU_1840198_0_0_1"/>
<dbReference type="AlphaFoldDB" id="E9JAG8"/>
<sequence length="140" mass="15706">LARISVEWSLLKMLQKAVVSTQEIIDALAQVDIFEDAKGTLKPRSNEVWKNLCALLNNKIKIPTLFFHVKQDRNGVLTTIKQQMNIADNNEEILDTTDSSAESNTSSNANVTCKDKYVCPVLLFDLDIDDTSWNNIAPHS</sequence>
<reference evidence="1" key="1">
    <citation type="journal article" date="2011" name="Proc. Natl. Acad. Sci. U.S.A.">
        <title>The genome of the fire ant Solenopsis invicta.</title>
        <authorList>
            <person name="Wurm Y."/>
            <person name="Wang J."/>
            <person name="Riba-Grognuz O."/>
            <person name="Corona M."/>
            <person name="Nygaard S."/>
            <person name="Hunt B.G."/>
            <person name="Ingram K.K."/>
            <person name="Falquet L."/>
            <person name="Nipitwattanaphon M."/>
            <person name="Gotzek D."/>
            <person name="Dijkstra M.B."/>
            <person name="Oettler J."/>
            <person name="Comtesse F."/>
            <person name="Shih C.J."/>
            <person name="Wu W.J."/>
            <person name="Yang C.C."/>
            <person name="Thomas J."/>
            <person name="Beaudoing E."/>
            <person name="Pradervand S."/>
            <person name="Flegel V."/>
            <person name="Cook E.D."/>
            <person name="Fabbretti R."/>
            <person name="Stockinger H."/>
            <person name="Long L."/>
            <person name="Farmerie W.G."/>
            <person name="Oakey J."/>
            <person name="Boomsma J.J."/>
            <person name="Pamilo P."/>
            <person name="Yi S.V."/>
            <person name="Heinze J."/>
            <person name="Goodisman M.A."/>
            <person name="Farinelli L."/>
            <person name="Harshman K."/>
            <person name="Hulo N."/>
            <person name="Cerutti L."/>
            <person name="Xenarios I."/>
            <person name="Shoemaker D."/>
            <person name="Keller L."/>
        </authorList>
    </citation>
    <scope>NUCLEOTIDE SEQUENCE [LARGE SCALE GENOMIC DNA]</scope>
</reference>
<feature type="non-terminal residue" evidence="1">
    <location>
        <position position="1"/>
    </location>
</feature>